<keyword evidence="1" id="KW-0472">Membrane</keyword>
<organism evidence="2 3">
    <name type="scientific">Brumimicrobium aurantiacum</name>
    <dbReference type="NCBI Taxonomy" id="1737063"/>
    <lineage>
        <taxon>Bacteria</taxon>
        <taxon>Pseudomonadati</taxon>
        <taxon>Bacteroidota</taxon>
        <taxon>Flavobacteriia</taxon>
        <taxon>Flavobacteriales</taxon>
        <taxon>Crocinitomicaceae</taxon>
        <taxon>Brumimicrobium</taxon>
    </lineage>
</organism>
<gene>
    <name evidence="2" type="ORF">DXU93_01235</name>
</gene>
<comment type="caution">
    <text evidence="2">The sequence shown here is derived from an EMBL/GenBank/DDBJ whole genome shotgun (WGS) entry which is preliminary data.</text>
</comment>
<dbReference type="EMBL" id="QURB01000001">
    <property type="protein sequence ID" value="RFC55583.1"/>
    <property type="molecule type" value="Genomic_DNA"/>
</dbReference>
<keyword evidence="1" id="KW-1133">Transmembrane helix</keyword>
<keyword evidence="3" id="KW-1185">Reference proteome</keyword>
<feature type="transmembrane region" description="Helical" evidence="1">
    <location>
        <begin position="7"/>
        <end position="27"/>
    </location>
</feature>
<dbReference type="RefSeq" id="WP_116879419.1">
    <property type="nucleotide sequence ID" value="NZ_QURB01000001.1"/>
</dbReference>
<evidence type="ECO:0000313" key="3">
    <source>
        <dbReference type="Proteomes" id="UP000257127"/>
    </source>
</evidence>
<protein>
    <submittedName>
        <fullName evidence="2">Uncharacterized protein</fullName>
    </submittedName>
</protein>
<dbReference type="OrthoDB" id="1466364at2"/>
<dbReference type="Proteomes" id="UP000257127">
    <property type="component" value="Unassembled WGS sequence"/>
</dbReference>
<proteinExistence type="predicted"/>
<reference evidence="2 3" key="1">
    <citation type="submission" date="2018-08" db="EMBL/GenBank/DDBJ databases">
        <title>The draft genome squence of Brumimicrobium sp. N62.</title>
        <authorList>
            <person name="Du Z.-J."/>
            <person name="Luo H.-R."/>
        </authorList>
    </citation>
    <scope>NUCLEOTIDE SEQUENCE [LARGE SCALE GENOMIC DNA]</scope>
    <source>
        <strain evidence="2 3">N62</strain>
    </source>
</reference>
<sequence>MRKSTTVKFISAVIITSAVVAFFVYFLKNKNDRPFQLINQVEQANIIYHANLEEMVDEAILFNNNVTKKIGLGILLGKIKNTLETSGIKSENAFLTHDFYQGNATTLYAEITDQKAFEKSFELLATLFQLDTFNQNPSLFLSKNLPISAVVKERYIKLTYGNTLPESIAINQNPLNSFFKNTLSTQGIGIINTANKSTLDSTDFATFSYTSNDDFQLFIDWQTKGPHPLKKHQDSVLIYNSEKNVIQSFFNVDSKHFKRYSNSYLSDLGYQFIDNFDSKWAELLSQWTGNASIQLGGREVKKKVQYITEFDDNFNQIEKEVITIDSVLDIGIFWESKEIESALNTVFKLPNVNQEKDKLHIALLPPLETEISAKNVKAAINLNKFKKFSSPNILQLSITSPELNGEITLHQQSVNKVLLKVEIKDWLTLDNPKELILSNLW</sequence>
<name>A0A3E1F1G1_9FLAO</name>
<accession>A0A3E1F1G1</accession>
<evidence type="ECO:0000256" key="1">
    <source>
        <dbReference type="SAM" id="Phobius"/>
    </source>
</evidence>
<dbReference type="AlphaFoldDB" id="A0A3E1F1G1"/>
<keyword evidence="1" id="KW-0812">Transmembrane</keyword>
<evidence type="ECO:0000313" key="2">
    <source>
        <dbReference type="EMBL" id="RFC55583.1"/>
    </source>
</evidence>